<sequence length="36" mass="4286">MTIPKNNHFFPVFIRCPLLHLPLSYLFLISLAIFRL</sequence>
<evidence type="ECO:0000313" key="2">
    <source>
        <dbReference type="EMBL" id="DAD77028.1"/>
    </source>
</evidence>
<proteinExistence type="predicted"/>
<feature type="transmembrane region" description="Helical" evidence="1">
    <location>
        <begin position="12"/>
        <end position="34"/>
    </location>
</feature>
<keyword evidence="1" id="KW-1133">Transmembrane helix</keyword>
<keyword evidence="1" id="KW-0472">Membrane</keyword>
<keyword evidence="1" id="KW-0812">Transmembrane</keyword>
<organism evidence="2">
    <name type="scientific">Siphoviridae sp. ctquf9</name>
    <dbReference type="NCBI Taxonomy" id="2826470"/>
    <lineage>
        <taxon>Viruses</taxon>
        <taxon>Duplodnaviria</taxon>
        <taxon>Heunggongvirae</taxon>
        <taxon>Uroviricota</taxon>
        <taxon>Caudoviricetes</taxon>
    </lineage>
</organism>
<dbReference type="EMBL" id="BK014815">
    <property type="protein sequence ID" value="DAD77028.1"/>
    <property type="molecule type" value="Genomic_DNA"/>
</dbReference>
<reference evidence="2" key="1">
    <citation type="journal article" date="2021" name="Proc. Natl. Acad. Sci. U.S.A.">
        <title>A Catalog of Tens of Thousands of Viruses from Human Metagenomes Reveals Hidden Associations with Chronic Diseases.</title>
        <authorList>
            <person name="Tisza M.J."/>
            <person name="Buck C.B."/>
        </authorList>
    </citation>
    <scope>NUCLEOTIDE SEQUENCE</scope>
    <source>
        <strain evidence="2">Ctquf9</strain>
    </source>
</reference>
<accession>A0A8S5M480</accession>
<name>A0A8S5M480_9CAUD</name>
<evidence type="ECO:0000256" key="1">
    <source>
        <dbReference type="SAM" id="Phobius"/>
    </source>
</evidence>
<protein>
    <submittedName>
        <fullName evidence="2">Uncharacterized protein</fullName>
    </submittedName>
</protein>